<dbReference type="InterPro" id="IPR006311">
    <property type="entry name" value="TAT_signal"/>
</dbReference>
<dbReference type="Proteomes" id="UP001596298">
    <property type="component" value="Unassembled WGS sequence"/>
</dbReference>
<dbReference type="SUPFAM" id="SSF53850">
    <property type="entry name" value="Periplasmic binding protein-like II"/>
    <property type="match status" value="1"/>
</dbReference>
<dbReference type="PANTHER" id="PTHR43649:SF30">
    <property type="entry name" value="ABC TRANSPORTER SUBSTRATE-BINDING PROTEIN"/>
    <property type="match status" value="1"/>
</dbReference>
<dbReference type="InterPro" id="IPR050490">
    <property type="entry name" value="Bact_solute-bd_prot1"/>
</dbReference>
<name>A0ABW2AK07_9MICO</name>
<evidence type="ECO:0000313" key="3">
    <source>
        <dbReference type="Proteomes" id="UP001596298"/>
    </source>
</evidence>
<dbReference type="RefSeq" id="WP_382403934.1">
    <property type="nucleotide sequence ID" value="NZ_JBHSWH010000001.1"/>
</dbReference>
<comment type="caution">
    <text evidence="2">The sequence shown here is derived from an EMBL/GenBank/DDBJ whole genome shotgun (WGS) entry which is preliminary data.</text>
</comment>
<evidence type="ECO:0000256" key="1">
    <source>
        <dbReference type="SAM" id="MobiDB-lite"/>
    </source>
</evidence>
<sequence length="442" mass="46370">MSNLTRRGVLGATGGVAVAAGLTACAGTGSKPKSGGSGGSTAGGGSSSTIDFWSNHPGKSQATEKKLIAAFEKANPGLKVKLTDAGKDYEEVGQKFNAALAGGQLPDVIVTSDVTWFNFALNNRFTDMGALFKKEGLSTSDYVDGLYADYLYNGKHYAIPYARSTVLFMYNKDVFQKAGVPDRSPRSWDEFSQWAPKLQAALGGGKHALILDDGADYLDWTFQSIAWSYGGGYSKEWKTTFSDPNTIKAAKVLQGWAKAGQLKTSADSASDFGAGLGAVLLESTGDLGGFKDVPFKLGAGFVPAPGGVKCCPTGGAGVAIPEGISDARKANAAKFVEFLTNAQNTSTFTQATGYMPVRKSALALPEEAAYLTKNPNFKVAVDQLPKTRPQDYARVFVPGGGATIGQGLDKIVAGSNVEQILKGLDSSITKAYESQVKPKLKA</sequence>
<dbReference type="EMBL" id="JBHSWH010000001">
    <property type="protein sequence ID" value="MFC6707263.1"/>
    <property type="molecule type" value="Genomic_DNA"/>
</dbReference>
<feature type="compositionally biased region" description="Gly residues" evidence="1">
    <location>
        <begin position="35"/>
        <end position="46"/>
    </location>
</feature>
<dbReference type="PANTHER" id="PTHR43649">
    <property type="entry name" value="ARABINOSE-BINDING PROTEIN-RELATED"/>
    <property type="match status" value="1"/>
</dbReference>
<reference evidence="3" key="1">
    <citation type="journal article" date="2019" name="Int. J. Syst. Evol. Microbiol.">
        <title>The Global Catalogue of Microorganisms (GCM) 10K type strain sequencing project: providing services to taxonomists for standard genome sequencing and annotation.</title>
        <authorList>
            <consortium name="The Broad Institute Genomics Platform"/>
            <consortium name="The Broad Institute Genome Sequencing Center for Infectious Disease"/>
            <person name="Wu L."/>
            <person name="Ma J."/>
        </authorList>
    </citation>
    <scope>NUCLEOTIDE SEQUENCE [LARGE SCALE GENOMIC DNA]</scope>
    <source>
        <strain evidence="3">CCUG 58127</strain>
    </source>
</reference>
<protein>
    <submittedName>
        <fullName evidence="2">ABC transporter substrate-binding protein</fullName>
    </submittedName>
</protein>
<feature type="region of interest" description="Disordered" evidence="1">
    <location>
        <begin position="29"/>
        <end position="58"/>
    </location>
</feature>
<dbReference type="InterPro" id="IPR006059">
    <property type="entry name" value="SBP"/>
</dbReference>
<accession>A0ABW2AK07</accession>
<dbReference type="Pfam" id="PF13416">
    <property type="entry name" value="SBP_bac_8"/>
    <property type="match status" value="1"/>
</dbReference>
<feature type="compositionally biased region" description="Polar residues" evidence="1">
    <location>
        <begin position="49"/>
        <end position="58"/>
    </location>
</feature>
<evidence type="ECO:0000313" key="2">
    <source>
        <dbReference type="EMBL" id="MFC6707263.1"/>
    </source>
</evidence>
<organism evidence="2 3">
    <name type="scientific">Flexivirga alba</name>
    <dbReference type="NCBI Taxonomy" id="702742"/>
    <lineage>
        <taxon>Bacteria</taxon>
        <taxon>Bacillati</taxon>
        <taxon>Actinomycetota</taxon>
        <taxon>Actinomycetes</taxon>
        <taxon>Micrococcales</taxon>
        <taxon>Dermacoccaceae</taxon>
        <taxon>Flexivirga</taxon>
    </lineage>
</organism>
<gene>
    <name evidence="2" type="ORF">ACFQDH_18885</name>
</gene>
<keyword evidence="3" id="KW-1185">Reference proteome</keyword>
<dbReference type="Gene3D" id="3.40.190.10">
    <property type="entry name" value="Periplasmic binding protein-like II"/>
    <property type="match status" value="1"/>
</dbReference>
<dbReference type="CDD" id="cd14748">
    <property type="entry name" value="PBP2_UgpB"/>
    <property type="match status" value="1"/>
</dbReference>
<proteinExistence type="predicted"/>
<dbReference type="PROSITE" id="PS51257">
    <property type="entry name" value="PROKAR_LIPOPROTEIN"/>
    <property type="match status" value="1"/>
</dbReference>
<dbReference type="PROSITE" id="PS51318">
    <property type="entry name" value="TAT"/>
    <property type="match status" value="1"/>
</dbReference>